<gene>
    <name evidence="2" type="ORF">EPUS_06604</name>
</gene>
<dbReference type="OrthoDB" id="2157530at2759"/>
<evidence type="ECO:0000313" key="2">
    <source>
        <dbReference type="EMBL" id="ERF74426.1"/>
    </source>
</evidence>
<dbReference type="HOGENOM" id="CLU_004184_7_0_1"/>
<dbReference type="Proteomes" id="UP000019373">
    <property type="component" value="Unassembled WGS sequence"/>
</dbReference>
<dbReference type="eggNOG" id="ENOG502SHSN">
    <property type="taxonomic scope" value="Eukaryota"/>
</dbReference>
<reference evidence="3" key="1">
    <citation type="journal article" date="2014" name="BMC Genomics">
        <title>Genome characteristics reveal the impact of lichenization on lichen-forming fungus Endocarpon pusillum Hedwig (Verrucariales, Ascomycota).</title>
        <authorList>
            <person name="Wang Y.-Y."/>
            <person name="Liu B."/>
            <person name="Zhang X.-Y."/>
            <person name="Zhou Q.-M."/>
            <person name="Zhang T."/>
            <person name="Li H."/>
            <person name="Yu Y.-F."/>
            <person name="Zhang X.-L."/>
            <person name="Hao X.-Y."/>
            <person name="Wang M."/>
            <person name="Wang L."/>
            <person name="Wei J.-C."/>
        </authorList>
    </citation>
    <scope>NUCLEOTIDE SEQUENCE [LARGE SCALE GENOMIC DNA]</scope>
    <source>
        <strain evidence="3">Z07020 / HMAS-L-300199</strain>
    </source>
</reference>
<name>U1GR20_ENDPU</name>
<organism evidence="2 3">
    <name type="scientific">Endocarpon pusillum (strain Z07020 / HMAS-L-300199)</name>
    <name type="common">Lichen-forming fungus</name>
    <dbReference type="NCBI Taxonomy" id="1263415"/>
    <lineage>
        <taxon>Eukaryota</taxon>
        <taxon>Fungi</taxon>
        <taxon>Dikarya</taxon>
        <taxon>Ascomycota</taxon>
        <taxon>Pezizomycotina</taxon>
        <taxon>Eurotiomycetes</taxon>
        <taxon>Chaetothyriomycetidae</taxon>
        <taxon>Verrucariales</taxon>
        <taxon>Verrucariaceae</taxon>
        <taxon>Endocarpon</taxon>
    </lineage>
</organism>
<accession>U1GR20</accession>
<dbReference type="InterPro" id="IPR052895">
    <property type="entry name" value="HetReg/Transcr_Mod"/>
</dbReference>
<feature type="domain" description="Heterokaryon incompatibility" evidence="1">
    <location>
        <begin position="74"/>
        <end position="240"/>
    </location>
</feature>
<dbReference type="InterPro" id="IPR010730">
    <property type="entry name" value="HET"/>
</dbReference>
<dbReference type="OMA" id="IRECIVY"/>
<evidence type="ECO:0000313" key="3">
    <source>
        <dbReference type="Proteomes" id="UP000019373"/>
    </source>
</evidence>
<dbReference type="PANTHER" id="PTHR24148:SF64">
    <property type="entry name" value="HETEROKARYON INCOMPATIBILITY DOMAIN-CONTAINING PROTEIN"/>
    <property type="match status" value="1"/>
</dbReference>
<proteinExistence type="predicted"/>
<dbReference type="Pfam" id="PF26639">
    <property type="entry name" value="Het-6_barrel"/>
    <property type="match status" value="1"/>
</dbReference>
<keyword evidence="3" id="KW-1185">Reference proteome</keyword>
<dbReference type="Pfam" id="PF06985">
    <property type="entry name" value="HET"/>
    <property type="match status" value="1"/>
</dbReference>
<dbReference type="GeneID" id="19241544"/>
<dbReference type="RefSeq" id="XP_007799943.1">
    <property type="nucleotide sequence ID" value="XM_007801752.1"/>
</dbReference>
<evidence type="ECO:0000259" key="1">
    <source>
        <dbReference type="Pfam" id="PF06985"/>
    </source>
</evidence>
<protein>
    <recommendedName>
        <fullName evidence="1">Heterokaryon incompatibility domain-containing protein</fullName>
    </recommendedName>
</protein>
<dbReference type="AlphaFoldDB" id="U1GR20"/>
<dbReference type="EMBL" id="KE720879">
    <property type="protein sequence ID" value="ERF74426.1"/>
    <property type="molecule type" value="Genomic_DNA"/>
</dbReference>
<sequence length="702" mass="79755">MDAQLPSLEPALEEGNGPPILELMSLSREETSYPGEELRTDSSIRLLKIHAASGQEQEIECTLQSFDLNEEPCYHALSYTWGPPVKFFDPRDEEFPNEIRSILCNGQPFSVTPNLQDALVELRRSDFTDWLWVDSISIDQSNLKERASQVALMARIYRSTNETIAWLGKDETGAEDLQWAIDVLVPETVRRGSEYWESKVVSDPELLLIFGVDDIPGKLLRITTFLATHHLFHRAWVAQEVALSRAIHVRCGRWAFPWAEFQNVYKALMKAPWLTLMEANYAGSSDMRQFFNRAGAMMVSIDNIRECIVYVRKPIQQVLPPPQQVISKIRDLEHEYGMRTDIEVATAWMSDSLSKIRPLQSSEPRDKIYSTLGIASRFSDRVFQLIRPDYGRSAEEVYTSATATIIMNCQHLGILAHVGDIARNRPLNLPSWVVDYSQLSDTNPICGFAPHILFSLDESVAAKLPPPIRKVEGARLTLEGAALDHVDVVSVAMWDGTLNDSGYHKEFCEFLSYLPRYYANGWTLTEVLGRLLMFDTGSIGDEANHPARSSYSQAFLMTIIAMYQTRCSVSGDNLETIDRMKNATIALHGFLDDTEWQAIQDLARNCKHAQVVHFLHSVSPKVRNRRLFKTKGDIIGMGSYSTQAGDQIWFIRDCRTPLILRPKPETEDFWLVGEAYLQGFMHGEKLRNSWKVAERLRPVTIV</sequence>
<dbReference type="PANTHER" id="PTHR24148">
    <property type="entry name" value="ANKYRIN REPEAT DOMAIN-CONTAINING PROTEIN 39 HOMOLOG-RELATED"/>
    <property type="match status" value="1"/>
</dbReference>